<dbReference type="OrthoDB" id="248048at2"/>
<reference evidence="3" key="1">
    <citation type="journal article" date="2017" name="Environ. Microbiol. Rep.">
        <title>Genetic Diversity of Marine Anaerobic Ammonium-Oxidizing Bacteria as Revealed by Genomic and Proteomic Analyses of 'Candidatus Scalindua japonica'.</title>
        <authorList>
            <person name="Oshiki M."/>
            <person name="Mizuto K."/>
            <person name="Kimura Z."/>
            <person name="Kindaichi T."/>
            <person name="Satoh H."/>
            <person name="Okabe S."/>
        </authorList>
    </citation>
    <scope>NUCLEOTIDE SEQUENCE [LARGE SCALE GENOMIC DNA]</scope>
    <source>
        <strain evidence="3">husup-a2</strain>
    </source>
</reference>
<proteinExistence type="predicted"/>
<dbReference type="Proteomes" id="UP000218542">
    <property type="component" value="Unassembled WGS sequence"/>
</dbReference>
<dbReference type="Gene3D" id="3.90.1530.30">
    <property type="match status" value="1"/>
</dbReference>
<protein>
    <submittedName>
        <fullName evidence="2">Partition protein</fullName>
    </submittedName>
</protein>
<evidence type="ECO:0000313" key="3">
    <source>
        <dbReference type="Proteomes" id="UP000218542"/>
    </source>
</evidence>
<accession>A0A286TTR4</accession>
<feature type="domain" description="ParB-like N-terminal" evidence="1">
    <location>
        <begin position="4"/>
        <end position="99"/>
    </location>
</feature>
<evidence type="ECO:0000259" key="1">
    <source>
        <dbReference type="SMART" id="SM00470"/>
    </source>
</evidence>
<organism evidence="2 3">
    <name type="scientific">Candidatus Scalindua japonica</name>
    <dbReference type="NCBI Taxonomy" id="1284222"/>
    <lineage>
        <taxon>Bacteria</taxon>
        <taxon>Pseudomonadati</taxon>
        <taxon>Planctomycetota</taxon>
        <taxon>Candidatus Brocadiia</taxon>
        <taxon>Candidatus Brocadiales</taxon>
        <taxon>Candidatus Scalinduaceae</taxon>
        <taxon>Candidatus Scalindua</taxon>
    </lineage>
</organism>
<dbReference type="InterPro" id="IPR036086">
    <property type="entry name" value="ParB/Sulfiredoxin_sf"/>
</dbReference>
<dbReference type="PANTHER" id="PTHR33375">
    <property type="entry name" value="CHROMOSOME-PARTITIONING PROTEIN PARB-RELATED"/>
    <property type="match status" value="1"/>
</dbReference>
<dbReference type="GO" id="GO:0007059">
    <property type="term" value="P:chromosome segregation"/>
    <property type="evidence" value="ECO:0007669"/>
    <property type="project" value="TreeGrafter"/>
</dbReference>
<dbReference type="SMART" id="SM00470">
    <property type="entry name" value="ParB"/>
    <property type="match status" value="1"/>
</dbReference>
<gene>
    <name evidence="2" type="primary">parB</name>
    <name evidence="2" type="ORF">SCALIN_C01_0176</name>
</gene>
<dbReference type="PANTHER" id="PTHR33375:SF1">
    <property type="entry name" value="CHROMOSOME-PARTITIONING PROTEIN PARB-RELATED"/>
    <property type="match status" value="1"/>
</dbReference>
<dbReference type="EMBL" id="BAOS01000001">
    <property type="protein sequence ID" value="GAX59245.1"/>
    <property type="molecule type" value="Genomic_DNA"/>
</dbReference>
<dbReference type="SUPFAM" id="SSF110849">
    <property type="entry name" value="ParB/Sulfiredoxin"/>
    <property type="match status" value="1"/>
</dbReference>
<keyword evidence="3" id="KW-1185">Reference proteome</keyword>
<dbReference type="InterPro" id="IPR050336">
    <property type="entry name" value="Chromosome_partition/occlusion"/>
</dbReference>
<dbReference type="RefSeq" id="WP_096892380.1">
    <property type="nucleotide sequence ID" value="NZ_BAOS01000001.1"/>
</dbReference>
<comment type="caution">
    <text evidence="2">The sequence shown here is derived from an EMBL/GenBank/DDBJ whole genome shotgun (WGS) entry which is preliminary data.</text>
</comment>
<sequence>MAYVQVLINDIDLSSEGHDKYVFNYKQDFNNIKKSLNRIGLISPVVLKKNTDYDVTYTVVCGLRRVMACRALGMESIEAKIIDGINEEEVLLLSLHDNVYSRGFNEIEKAIVLKRFLAIGYSKDRVLAEIAPLLKIPSNKNIMDKYLSVLRLGSSMKQSVARGELELEKAFLLVLFDTEEREIIYKFLFRESITNINEAKETIKNLFDLKLIKQLSIEELLSLEEISLIIVDSKLNKRQKGEKIYRLIKSMRCPTISLKEDEFDKSYRAMRLDNDVRINHSRYFEGDGIRITLKASNEEKLGNNLKKLLSNIRNGMFKKIFSIVE</sequence>
<dbReference type="GO" id="GO:0005694">
    <property type="term" value="C:chromosome"/>
    <property type="evidence" value="ECO:0007669"/>
    <property type="project" value="TreeGrafter"/>
</dbReference>
<dbReference type="InterPro" id="IPR003115">
    <property type="entry name" value="ParB_N"/>
</dbReference>
<dbReference type="Pfam" id="PF02195">
    <property type="entry name" value="ParB_N"/>
    <property type="match status" value="1"/>
</dbReference>
<name>A0A286TTR4_9BACT</name>
<evidence type="ECO:0000313" key="2">
    <source>
        <dbReference type="EMBL" id="GAX59245.1"/>
    </source>
</evidence>
<dbReference type="SUPFAM" id="SSF109709">
    <property type="entry name" value="KorB DNA-binding domain-like"/>
    <property type="match status" value="1"/>
</dbReference>
<dbReference type="Gene3D" id="1.10.10.2830">
    <property type="match status" value="1"/>
</dbReference>
<dbReference type="AlphaFoldDB" id="A0A286TTR4"/>